<proteinExistence type="predicted"/>
<feature type="compositionally biased region" description="Pro residues" evidence="1">
    <location>
        <begin position="76"/>
        <end position="98"/>
    </location>
</feature>
<feature type="region of interest" description="Disordered" evidence="1">
    <location>
        <begin position="61"/>
        <end position="102"/>
    </location>
</feature>
<protein>
    <recommendedName>
        <fullName evidence="4">DUF3558 domain-containing protein</fullName>
    </recommendedName>
</protein>
<keyword evidence="2" id="KW-0812">Transmembrane</keyword>
<reference evidence="3" key="1">
    <citation type="submission" date="2024-04" db="EMBL/GenBank/DDBJ databases">
        <authorList>
            <person name="Roder T."/>
            <person name="Oberhansli S."/>
            <person name="Kreuzer M."/>
        </authorList>
    </citation>
    <scope>NUCLEOTIDE SEQUENCE</scope>
    <source>
        <strain evidence="3">LWS13-1.2</strain>
    </source>
</reference>
<feature type="compositionally biased region" description="Low complexity" evidence="1">
    <location>
        <begin position="62"/>
        <end position="75"/>
    </location>
</feature>
<name>A0AAU6SGZ5_9MICO</name>
<evidence type="ECO:0000256" key="2">
    <source>
        <dbReference type="SAM" id="Phobius"/>
    </source>
</evidence>
<keyword evidence="2" id="KW-1133">Transmembrane helix</keyword>
<organism evidence="3">
    <name type="scientific">Microbacterium sp. LWS13-1.2</name>
    <dbReference type="NCBI Taxonomy" id="3135264"/>
    <lineage>
        <taxon>Bacteria</taxon>
        <taxon>Bacillati</taxon>
        <taxon>Actinomycetota</taxon>
        <taxon>Actinomycetes</taxon>
        <taxon>Micrococcales</taxon>
        <taxon>Microbacteriaceae</taxon>
        <taxon>Microbacterium</taxon>
    </lineage>
</organism>
<gene>
    <name evidence="3" type="ORF">MRBLWS13_003897</name>
</gene>
<evidence type="ECO:0008006" key="4">
    <source>
        <dbReference type="Google" id="ProtNLM"/>
    </source>
</evidence>
<sequence length="400" mass="40689">MNDDLTPYEQSEMRDLVLAGAQRIRPAGRHRMQLVAGAVALVLIGVVSGGAITTAALLGSDARPAPAPTTSETRPAPSPSPTPETTPAPTPTPSPPTPVVSAAGVTPFAGECANALDEASVEAVAKIDMMLSDYRWKTGANEVLGGIDCVWVSDGVYLAATAHLMAYPEAVVDDALRAGTATGCAPVTEDGTQVECTEAGVVGGTWLVVRAAGEKDSVTAPGVAGLFAEASRRLADHPAPTPAARTAEWWALPDCAAIVASIDPAVYGFERVALLAQSSRGEATERLEGVALFAGAASWCELHFTSGSGDTTSGEVVRVDVVPGGAIAFQTALDAADAQPVTVDGAEAAVIAPGLDRYEGSGSVVVATDGVNVLMVTPDFIRSTTDALPLTAAVLALMHP</sequence>
<keyword evidence="2" id="KW-0472">Membrane</keyword>
<dbReference type="RefSeq" id="WP_349426975.1">
    <property type="nucleotide sequence ID" value="NZ_CP151632.1"/>
</dbReference>
<dbReference type="EMBL" id="CP151632">
    <property type="protein sequence ID" value="WZO36179.1"/>
    <property type="molecule type" value="Genomic_DNA"/>
</dbReference>
<feature type="transmembrane region" description="Helical" evidence="2">
    <location>
        <begin position="34"/>
        <end position="58"/>
    </location>
</feature>
<evidence type="ECO:0000256" key="1">
    <source>
        <dbReference type="SAM" id="MobiDB-lite"/>
    </source>
</evidence>
<accession>A0AAU6SGZ5</accession>
<evidence type="ECO:0000313" key="3">
    <source>
        <dbReference type="EMBL" id="WZO36179.1"/>
    </source>
</evidence>
<dbReference type="AlphaFoldDB" id="A0AAU6SGZ5"/>